<sequence length="465" mass="50509">MLGNCCEKLVVAKKQLAILKAPNVLVIQLKRFEGIHGGKIDRAIAFEEGLLLSNYMCKESQDPCPQYNLYGTIVHSGYSPDSGHYYAYIKDAMGRWYCCNDSFVSISNLQEVVSEKVYILFFARSNQRPRPTKSPSVTTGVEPPHCNGHDASSSVTNGMKPPGCNGHDASSSVTNGVKPPHCNGHDASSSVANGAKPQYYNGHAASYSDPNEVKPLHSNGHNAPQSMRGAVPPKPVFMGSYGPDNSKKLIPTISKNDKVPSSPRIKFNILKSSDSKELRPNGNGNNNGYAGYHIDIKERKEMKKITKEMPSVTNVAHVNESLDALDPEPMPHANGKIAGSSVRPMKTEGSEGGGFALIVAQDRRPDCGVVLQNACEKNLSFVSGSKRKLLDDECSKSVSPDVHQAAVEKIDEILASFSSSSRLAKDASSRLRSCGWYDEVHRFMHGKKRLCAEKGGDAISDTELK</sequence>
<keyword evidence="11" id="KW-1185">Reference proteome</keyword>
<feature type="region of interest" description="Disordered" evidence="8">
    <location>
        <begin position="127"/>
        <end position="206"/>
    </location>
</feature>
<reference evidence="10 11" key="1">
    <citation type="submission" date="2020-10" db="EMBL/GenBank/DDBJ databases">
        <title>The Coptis chinensis genome and diversification of protoberbering-type alkaloids.</title>
        <authorList>
            <person name="Wang B."/>
            <person name="Shu S."/>
            <person name="Song C."/>
            <person name="Liu Y."/>
        </authorList>
    </citation>
    <scope>NUCLEOTIDE SEQUENCE [LARGE SCALE GENOMIC DNA]</scope>
    <source>
        <strain evidence="10">HL-2020</strain>
        <tissue evidence="10">Leaf</tissue>
    </source>
</reference>
<evidence type="ECO:0000256" key="7">
    <source>
        <dbReference type="ARBA" id="ARBA00022807"/>
    </source>
</evidence>
<evidence type="ECO:0000259" key="9">
    <source>
        <dbReference type="PROSITE" id="PS50235"/>
    </source>
</evidence>
<keyword evidence="5" id="KW-0833">Ubl conjugation pathway</keyword>
<dbReference type="InterPro" id="IPR018200">
    <property type="entry name" value="USP_CS"/>
</dbReference>
<feature type="domain" description="USP" evidence="9">
    <location>
        <begin position="1"/>
        <end position="125"/>
    </location>
</feature>
<evidence type="ECO:0000256" key="4">
    <source>
        <dbReference type="ARBA" id="ARBA00022670"/>
    </source>
</evidence>
<dbReference type="OrthoDB" id="420187at2759"/>
<organism evidence="10 11">
    <name type="scientific">Coptis chinensis</name>
    <dbReference type="NCBI Taxonomy" id="261450"/>
    <lineage>
        <taxon>Eukaryota</taxon>
        <taxon>Viridiplantae</taxon>
        <taxon>Streptophyta</taxon>
        <taxon>Embryophyta</taxon>
        <taxon>Tracheophyta</taxon>
        <taxon>Spermatophyta</taxon>
        <taxon>Magnoliopsida</taxon>
        <taxon>Ranunculales</taxon>
        <taxon>Ranunculaceae</taxon>
        <taxon>Coptidoideae</taxon>
        <taxon>Coptis</taxon>
    </lineage>
</organism>
<comment type="catalytic activity">
    <reaction evidence="1">
        <text>Thiol-dependent hydrolysis of ester, thioester, amide, peptide and isopeptide bonds formed by the C-terminal Gly of ubiquitin (a 76-residue protein attached to proteins as an intracellular targeting signal).</text>
        <dbReference type="EC" id="3.4.19.12"/>
    </reaction>
</comment>
<dbReference type="Gene3D" id="3.90.70.10">
    <property type="entry name" value="Cysteine proteinases"/>
    <property type="match status" value="1"/>
</dbReference>
<dbReference type="Proteomes" id="UP000631114">
    <property type="component" value="Unassembled WGS sequence"/>
</dbReference>
<dbReference type="SUPFAM" id="SSF54001">
    <property type="entry name" value="Cysteine proteinases"/>
    <property type="match status" value="1"/>
</dbReference>
<dbReference type="GO" id="GO:0006508">
    <property type="term" value="P:proteolysis"/>
    <property type="evidence" value="ECO:0007669"/>
    <property type="project" value="UniProtKB-KW"/>
</dbReference>
<dbReference type="GO" id="GO:0005829">
    <property type="term" value="C:cytosol"/>
    <property type="evidence" value="ECO:0007669"/>
    <property type="project" value="TreeGrafter"/>
</dbReference>
<proteinExistence type="inferred from homology"/>
<dbReference type="PROSITE" id="PS00973">
    <property type="entry name" value="USP_2"/>
    <property type="match status" value="1"/>
</dbReference>
<keyword evidence="4" id="KW-0645">Protease</keyword>
<dbReference type="InterPro" id="IPR050164">
    <property type="entry name" value="Peptidase_C19"/>
</dbReference>
<keyword evidence="7" id="KW-0788">Thiol protease</keyword>
<dbReference type="InterPro" id="IPR038765">
    <property type="entry name" value="Papain-like_cys_pep_sf"/>
</dbReference>
<comment type="similarity">
    <text evidence="2">Belongs to the peptidase C19 family.</text>
</comment>
<protein>
    <recommendedName>
        <fullName evidence="3">ubiquitinyl hydrolase 1</fullName>
        <ecNumber evidence="3">3.4.19.12</ecNumber>
    </recommendedName>
</protein>
<evidence type="ECO:0000256" key="2">
    <source>
        <dbReference type="ARBA" id="ARBA00009085"/>
    </source>
</evidence>
<dbReference type="EC" id="3.4.19.12" evidence="3"/>
<comment type="caution">
    <text evidence="10">The sequence shown here is derived from an EMBL/GenBank/DDBJ whole genome shotgun (WGS) entry which is preliminary data.</text>
</comment>
<dbReference type="GO" id="GO:0004843">
    <property type="term" value="F:cysteine-type deubiquitinase activity"/>
    <property type="evidence" value="ECO:0007669"/>
    <property type="project" value="UniProtKB-EC"/>
</dbReference>
<name>A0A835M647_9MAGN</name>
<dbReference type="GO" id="GO:0005634">
    <property type="term" value="C:nucleus"/>
    <property type="evidence" value="ECO:0007669"/>
    <property type="project" value="TreeGrafter"/>
</dbReference>
<evidence type="ECO:0000256" key="8">
    <source>
        <dbReference type="SAM" id="MobiDB-lite"/>
    </source>
</evidence>
<dbReference type="AlphaFoldDB" id="A0A835M647"/>
<evidence type="ECO:0000256" key="1">
    <source>
        <dbReference type="ARBA" id="ARBA00000707"/>
    </source>
</evidence>
<keyword evidence="6" id="KW-0378">Hydrolase</keyword>
<dbReference type="Pfam" id="PF00443">
    <property type="entry name" value="UCH"/>
    <property type="match status" value="1"/>
</dbReference>
<dbReference type="EMBL" id="JADFTS010000002">
    <property type="protein sequence ID" value="KAF9620665.1"/>
    <property type="molecule type" value="Genomic_DNA"/>
</dbReference>
<evidence type="ECO:0000313" key="10">
    <source>
        <dbReference type="EMBL" id="KAF9620665.1"/>
    </source>
</evidence>
<evidence type="ECO:0000256" key="6">
    <source>
        <dbReference type="ARBA" id="ARBA00022801"/>
    </source>
</evidence>
<evidence type="ECO:0000256" key="3">
    <source>
        <dbReference type="ARBA" id="ARBA00012759"/>
    </source>
</evidence>
<dbReference type="PANTHER" id="PTHR24006:SF758">
    <property type="entry name" value="UBIQUITIN CARBOXYL-TERMINAL HYDROLASE 36"/>
    <property type="match status" value="1"/>
</dbReference>
<dbReference type="InterPro" id="IPR001394">
    <property type="entry name" value="Peptidase_C19_UCH"/>
</dbReference>
<evidence type="ECO:0000313" key="11">
    <source>
        <dbReference type="Proteomes" id="UP000631114"/>
    </source>
</evidence>
<gene>
    <name evidence="10" type="ORF">IFM89_013965</name>
</gene>
<dbReference type="GO" id="GO:0016579">
    <property type="term" value="P:protein deubiquitination"/>
    <property type="evidence" value="ECO:0007669"/>
    <property type="project" value="InterPro"/>
</dbReference>
<accession>A0A835M647</accession>
<dbReference type="PROSITE" id="PS50235">
    <property type="entry name" value="USP_3"/>
    <property type="match status" value="1"/>
</dbReference>
<dbReference type="PANTHER" id="PTHR24006">
    <property type="entry name" value="UBIQUITIN CARBOXYL-TERMINAL HYDROLASE"/>
    <property type="match status" value="1"/>
</dbReference>
<feature type="compositionally biased region" description="Polar residues" evidence="8">
    <location>
        <begin position="127"/>
        <end position="139"/>
    </location>
</feature>
<evidence type="ECO:0000256" key="5">
    <source>
        <dbReference type="ARBA" id="ARBA00022786"/>
    </source>
</evidence>
<dbReference type="InterPro" id="IPR028889">
    <property type="entry name" value="USP"/>
</dbReference>